<sequence>MKETKERFFLFIDKLEDKLREFAEASIPELEELNNNDTDEYKREYSSMKNAVLGQLESIMKKGREVQEEKITNFPYHENETKAYYEFRNECYQRLHRLDEINAIYCEKIENTQQEDYEIKYRKILDEYQIIKDQFHCSQCGSLVHIDKIYSTTTYLTCSFCNTKNTFEPSSQTKALEQLGRSLAEQRTAHLLLQYQEACKKSQQLYLKIHELELSLTWEADKNSVTQKEKQIQDLKQQKEKLEQQEPKLYQHYWRTMFDEWNKINPDMEEQHEKFYTRILNEYKPN</sequence>
<reference evidence="2 3" key="2">
    <citation type="submission" date="2019-06" db="EMBL/GenBank/DDBJ databases">
        <authorList>
            <person name="Seo Y."/>
        </authorList>
    </citation>
    <scope>NUCLEOTIDE SEQUENCE [LARGE SCALE GENOMIC DNA]</scope>
    <source>
        <strain evidence="2 3">MaA-Y11</strain>
    </source>
</reference>
<comment type="caution">
    <text evidence="2">The sequence shown here is derived from an EMBL/GenBank/DDBJ whole genome shotgun (WGS) entry which is preliminary data.</text>
</comment>
<organism evidence="2 3">
    <name type="scientific">Flavobacterium microcysteis</name>
    <dbReference type="NCBI Taxonomy" id="2596891"/>
    <lineage>
        <taxon>Bacteria</taxon>
        <taxon>Pseudomonadati</taxon>
        <taxon>Bacteroidota</taxon>
        <taxon>Flavobacteriia</taxon>
        <taxon>Flavobacteriales</taxon>
        <taxon>Flavobacteriaceae</taxon>
        <taxon>Flavobacterium</taxon>
    </lineage>
</organism>
<proteinExistence type="predicted"/>
<evidence type="ECO:0000313" key="2">
    <source>
        <dbReference type="EMBL" id="TPD66995.1"/>
    </source>
</evidence>
<gene>
    <name evidence="2" type="ORF">FJA49_11990</name>
</gene>
<name>A0A501Q3K1_9FLAO</name>
<accession>A0A501Q3K1</accession>
<reference evidence="2 3" key="1">
    <citation type="submission" date="2019-06" db="EMBL/GenBank/DDBJ databases">
        <title>Flavobacterium sp. MaA-Y11 from geoumgang.</title>
        <authorList>
            <person name="Jeong S."/>
        </authorList>
    </citation>
    <scope>NUCLEOTIDE SEQUENCE [LARGE SCALE GENOMIC DNA]</scope>
    <source>
        <strain evidence="2 3">MaA-Y11</strain>
    </source>
</reference>
<dbReference type="Proteomes" id="UP000319175">
    <property type="component" value="Unassembled WGS sequence"/>
</dbReference>
<dbReference type="OrthoDB" id="5502466at2"/>
<keyword evidence="1" id="KW-0175">Coiled coil</keyword>
<keyword evidence="3" id="KW-1185">Reference proteome</keyword>
<evidence type="ECO:0000313" key="3">
    <source>
        <dbReference type="Proteomes" id="UP000319175"/>
    </source>
</evidence>
<feature type="coiled-coil region" evidence="1">
    <location>
        <begin position="225"/>
        <end position="252"/>
    </location>
</feature>
<dbReference type="AlphaFoldDB" id="A0A501Q3K1"/>
<protein>
    <submittedName>
        <fullName evidence="2">Uncharacterized protein</fullName>
    </submittedName>
</protein>
<evidence type="ECO:0000256" key="1">
    <source>
        <dbReference type="SAM" id="Coils"/>
    </source>
</evidence>
<dbReference type="EMBL" id="VFJE01000055">
    <property type="protein sequence ID" value="TPD66995.1"/>
    <property type="molecule type" value="Genomic_DNA"/>
</dbReference>
<dbReference type="RefSeq" id="WP_140001155.1">
    <property type="nucleotide sequence ID" value="NZ_VFJE01000055.1"/>
</dbReference>